<sequence>MRYVITGATARTSSIVAEGLLDQGKDINVIGRNINRLKMFSDKGAIAFKADPSDGNALTPAFKGADAAWIILQPNYIPDSPDFREFQSGLIRALIQSISKNGLKYAVTLSSWGADVNAGSGPVAGLRDMELAFNKLPDLNVLHLRAGYFMENMLGYIPPIIQFGKVPGPFDPHIKLPFIATKDIGDYAVKVLTNLDFEGKVIHELHGERDLTIAEAVSIIGNAIGKPDLEYEQISNHDFTKALLDSGVSESVAGLMGEVVTGINTHHIKMSGIRSVDNTTPTSFEEFVNNTLLPIYHKALAGL</sequence>
<dbReference type="SUPFAM" id="SSF51735">
    <property type="entry name" value="NAD(P)-binding Rossmann-fold domains"/>
    <property type="match status" value="1"/>
</dbReference>
<dbReference type="OrthoDB" id="2149806at2"/>
<dbReference type="PANTHER" id="PTHR43162">
    <property type="match status" value="1"/>
</dbReference>
<dbReference type="Proteomes" id="UP000468388">
    <property type="component" value="Unassembled WGS sequence"/>
</dbReference>
<dbReference type="InterPro" id="IPR036291">
    <property type="entry name" value="NAD(P)-bd_dom_sf"/>
</dbReference>
<feature type="domain" description="NmrA-like" evidence="1">
    <location>
        <begin position="143"/>
        <end position="256"/>
    </location>
</feature>
<dbReference type="Pfam" id="PF13460">
    <property type="entry name" value="NAD_binding_10"/>
    <property type="match status" value="1"/>
</dbReference>
<dbReference type="Gene3D" id="3.40.50.720">
    <property type="entry name" value="NAD(P)-binding Rossmann-like Domain"/>
    <property type="match status" value="1"/>
</dbReference>
<reference evidence="3 4" key="1">
    <citation type="submission" date="2019-12" db="EMBL/GenBank/DDBJ databases">
        <title>The draft genomic sequence of strain Chitinophaga oryziterrae JCM 16595.</title>
        <authorList>
            <person name="Zhang X."/>
        </authorList>
    </citation>
    <scope>NUCLEOTIDE SEQUENCE [LARGE SCALE GENOMIC DNA]</scope>
    <source>
        <strain evidence="3 4">JCM 16595</strain>
    </source>
</reference>
<evidence type="ECO:0000313" key="4">
    <source>
        <dbReference type="Proteomes" id="UP000468388"/>
    </source>
</evidence>
<protein>
    <submittedName>
        <fullName evidence="3">NAD(P)H-binding protein</fullName>
    </submittedName>
</protein>
<dbReference type="Pfam" id="PF05368">
    <property type="entry name" value="NmrA"/>
    <property type="match status" value="1"/>
</dbReference>
<proteinExistence type="predicted"/>
<gene>
    <name evidence="3" type="ORF">GO495_12950</name>
</gene>
<evidence type="ECO:0000313" key="3">
    <source>
        <dbReference type="EMBL" id="MVT41495.1"/>
    </source>
</evidence>
<dbReference type="PANTHER" id="PTHR43162:SF1">
    <property type="entry name" value="PRESTALK A DIFFERENTIATION PROTEIN A"/>
    <property type="match status" value="1"/>
</dbReference>
<dbReference type="InterPro" id="IPR051604">
    <property type="entry name" value="Ergot_Alk_Oxidoreductase"/>
</dbReference>
<evidence type="ECO:0000259" key="1">
    <source>
        <dbReference type="Pfam" id="PF05368"/>
    </source>
</evidence>
<keyword evidence="4" id="KW-1185">Reference proteome</keyword>
<dbReference type="InterPro" id="IPR008030">
    <property type="entry name" value="NmrA-like"/>
</dbReference>
<dbReference type="InterPro" id="IPR016040">
    <property type="entry name" value="NAD(P)-bd_dom"/>
</dbReference>
<dbReference type="AlphaFoldDB" id="A0A6N8J887"/>
<comment type="caution">
    <text evidence="3">The sequence shown here is derived from an EMBL/GenBank/DDBJ whole genome shotgun (WGS) entry which is preliminary data.</text>
</comment>
<name>A0A6N8J887_9BACT</name>
<accession>A0A6N8J887</accession>
<dbReference type="EMBL" id="WRXO01000003">
    <property type="protein sequence ID" value="MVT41495.1"/>
    <property type="molecule type" value="Genomic_DNA"/>
</dbReference>
<evidence type="ECO:0000259" key="2">
    <source>
        <dbReference type="Pfam" id="PF13460"/>
    </source>
</evidence>
<feature type="domain" description="NAD(P)-binding" evidence="2">
    <location>
        <begin position="7"/>
        <end position="116"/>
    </location>
</feature>
<dbReference type="Gene3D" id="3.90.25.10">
    <property type="entry name" value="UDP-galactose 4-epimerase, domain 1"/>
    <property type="match status" value="1"/>
</dbReference>
<dbReference type="RefSeq" id="WP_157300119.1">
    <property type="nucleotide sequence ID" value="NZ_BAAAZB010000025.1"/>
</dbReference>
<organism evidence="3 4">
    <name type="scientific">Chitinophaga oryziterrae</name>
    <dbReference type="NCBI Taxonomy" id="1031224"/>
    <lineage>
        <taxon>Bacteria</taxon>
        <taxon>Pseudomonadati</taxon>
        <taxon>Bacteroidota</taxon>
        <taxon>Chitinophagia</taxon>
        <taxon>Chitinophagales</taxon>
        <taxon>Chitinophagaceae</taxon>
        <taxon>Chitinophaga</taxon>
    </lineage>
</organism>